<feature type="domain" description="Atypical Rib" evidence="3">
    <location>
        <begin position="24"/>
        <end position="87"/>
    </location>
</feature>
<evidence type="ECO:0000313" key="4">
    <source>
        <dbReference type="EMBL" id="ETJ44327.1"/>
    </source>
</evidence>
<sequence>TFPDGSTATLTGDKTVKEADSKGVQEPGTKTPVQNTSALTQPEKDAVKKAVEDANPTATKVEVGNDGSATVTFPDGSTATLTGDKTV</sequence>
<gene>
    <name evidence="4" type="ORF">Q604_UNBC01644G0001</name>
</gene>
<organism evidence="4">
    <name type="scientific">human gut metagenome</name>
    <dbReference type="NCBI Taxonomy" id="408170"/>
    <lineage>
        <taxon>unclassified sequences</taxon>
        <taxon>metagenomes</taxon>
        <taxon>organismal metagenomes</taxon>
    </lineage>
</organism>
<feature type="non-terminal residue" evidence="4">
    <location>
        <position position="87"/>
    </location>
</feature>
<feature type="region of interest" description="Disordered" evidence="2">
    <location>
        <begin position="1"/>
        <end position="43"/>
    </location>
</feature>
<proteinExistence type="predicted"/>
<protein>
    <submittedName>
        <fullName evidence="4">KxYKxGKxW signal protein</fullName>
    </submittedName>
</protein>
<dbReference type="Gene3D" id="3.10.20.890">
    <property type="match status" value="1"/>
</dbReference>
<dbReference type="InterPro" id="IPR044024">
    <property type="entry name" value="aRib"/>
</dbReference>
<evidence type="ECO:0000259" key="3">
    <source>
        <dbReference type="Pfam" id="PF18938"/>
    </source>
</evidence>
<feature type="compositionally biased region" description="Polar residues" evidence="2">
    <location>
        <begin position="31"/>
        <end position="40"/>
    </location>
</feature>
<evidence type="ECO:0000256" key="1">
    <source>
        <dbReference type="ARBA" id="ARBA00022729"/>
    </source>
</evidence>
<dbReference type="AlphaFoldDB" id="W1YPE5"/>
<name>W1YPE5_9ZZZZ</name>
<reference evidence="4" key="1">
    <citation type="submission" date="2013-12" db="EMBL/GenBank/DDBJ databases">
        <title>A Varibaculum cambriense genome reconstructed from a premature infant gut community with otherwise low bacterial novelty that shifts toward anaerobic metabolism during the third week of life.</title>
        <authorList>
            <person name="Brown C.T."/>
            <person name="Sharon I."/>
            <person name="Thomas B.C."/>
            <person name="Castelle C.J."/>
            <person name="Morowitz M.J."/>
            <person name="Banfield J.F."/>
        </authorList>
    </citation>
    <scope>NUCLEOTIDE SEQUENCE</scope>
</reference>
<feature type="compositionally biased region" description="Basic and acidic residues" evidence="2">
    <location>
        <begin position="14"/>
        <end position="23"/>
    </location>
</feature>
<accession>W1YPE5</accession>
<feature type="compositionally biased region" description="Polar residues" evidence="2">
    <location>
        <begin position="1"/>
        <end position="12"/>
    </location>
</feature>
<dbReference type="EMBL" id="AZMM01001644">
    <property type="protein sequence ID" value="ETJ44327.1"/>
    <property type="molecule type" value="Genomic_DNA"/>
</dbReference>
<dbReference type="Pfam" id="PF18938">
    <property type="entry name" value="aRib"/>
    <property type="match status" value="1"/>
</dbReference>
<feature type="region of interest" description="Disordered" evidence="2">
    <location>
        <begin position="60"/>
        <end position="87"/>
    </location>
</feature>
<feature type="non-terminal residue" evidence="4">
    <location>
        <position position="1"/>
    </location>
</feature>
<comment type="caution">
    <text evidence="4">The sequence shown here is derived from an EMBL/GenBank/DDBJ whole genome shotgun (WGS) entry which is preliminary data.</text>
</comment>
<feature type="compositionally biased region" description="Polar residues" evidence="2">
    <location>
        <begin position="67"/>
        <end position="87"/>
    </location>
</feature>
<evidence type="ECO:0000256" key="2">
    <source>
        <dbReference type="SAM" id="MobiDB-lite"/>
    </source>
</evidence>
<keyword evidence="1" id="KW-0732">Signal</keyword>